<dbReference type="InterPro" id="IPR036388">
    <property type="entry name" value="WH-like_DNA-bd_sf"/>
</dbReference>
<dbReference type="InterPro" id="IPR013325">
    <property type="entry name" value="RNA_pol_sigma_r2"/>
</dbReference>
<dbReference type="InterPro" id="IPR007627">
    <property type="entry name" value="RNA_pol_sigma70_r2"/>
</dbReference>
<accession>A0A2S0VPB0</accession>
<protein>
    <recommendedName>
        <fullName evidence="10">RNA polymerase sigma-70 factor, ECF subfamily</fullName>
    </recommendedName>
</protein>
<dbReference type="PANTHER" id="PTHR43133:SF8">
    <property type="entry name" value="RNA POLYMERASE SIGMA FACTOR HI_1459-RELATED"/>
    <property type="match status" value="1"/>
</dbReference>
<evidence type="ECO:0000259" key="7">
    <source>
        <dbReference type="Pfam" id="PF08281"/>
    </source>
</evidence>
<reference evidence="8 9" key="1">
    <citation type="submission" date="2018-01" db="EMBL/GenBank/DDBJ databases">
        <title>Genome sequence of a Cantenovulum-like bacteria.</title>
        <authorList>
            <person name="Tan W.R."/>
            <person name="Lau N.-S."/>
            <person name="Go F."/>
            <person name="Amirul A.-A.A."/>
        </authorList>
    </citation>
    <scope>NUCLEOTIDE SEQUENCE [LARGE SCALE GENOMIC DNA]</scope>
    <source>
        <strain evidence="8 9">CCB-QB4</strain>
    </source>
</reference>
<dbReference type="AlphaFoldDB" id="A0A2S0VPB0"/>
<proteinExistence type="inferred from homology"/>
<dbReference type="NCBIfam" id="TIGR02937">
    <property type="entry name" value="sigma70-ECF"/>
    <property type="match status" value="1"/>
</dbReference>
<dbReference type="InterPro" id="IPR013249">
    <property type="entry name" value="RNA_pol_sigma70_r4_t2"/>
</dbReference>
<dbReference type="InterPro" id="IPR013324">
    <property type="entry name" value="RNA_pol_sigma_r3/r4-like"/>
</dbReference>
<dbReference type="InterPro" id="IPR014284">
    <property type="entry name" value="RNA_pol_sigma-70_dom"/>
</dbReference>
<gene>
    <name evidence="8" type="ORF">C2869_06205</name>
</gene>
<dbReference type="CDD" id="cd06171">
    <property type="entry name" value="Sigma70_r4"/>
    <property type="match status" value="1"/>
</dbReference>
<organism evidence="8 9">
    <name type="scientific">Saccharobesus litoralis</name>
    <dbReference type="NCBI Taxonomy" id="2172099"/>
    <lineage>
        <taxon>Bacteria</taxon>
        <taxon>Pseudomonadati</taxon>
        <taxon>Pseudomonadota</taxon>
        <taxon>Gammaproteobacteria</taxon>
        <taxon>Alteromonadales</taxon>
        <taxon>Alteromonadaceae</taxon>
        <taxon>Saccharobesus</taxon>
    </lineage>
</organism>
<feature type="domain" description="RNA polymerase sigma factor 70 region 4 type 2" evidence="7">
    <location>
        <begin position="129"/>
        <end position="180"/>
    </location>
</feature>
<dbReference type="Proteomes" id="UP000244441">
    <property type="component" value="Chromosome"/>
</dbReference>
<keyword evidence="4" id="KW-0238">DNA-binding</keyword>
<dbReference type="GO" id="GO:0006352">
    <property type="term" value="P:DNA-templated transcription initiation"/>
    <property type="evidence" value="ECO:0007669"/>
    <property type="project" value="InterPro"/>
</dbReference>
<sequence length="186" mass="21224">MWIRTAVQQAKIDLLVISAQRGNQAAFSELVNEFNQPLLRFGYRLCSDTELVKDAVQETWLTSAKGLSKLNDPRAFRCWLYQTLRWRLTDLARKQSQFELVELAEHKDVSEGGVPEQPAVTKPIELDNEVLKAIAQLGETEQQILHLFYLDEMKMVEIAAILSIPVGTVKSRLNRAKKQLKTIMQA</sequence>
<dbReference type="PANTHER" id="PTHR43133">
    <property type="entry name" value="RNA POLYMERASE ECF-TYPE SIGMA FACTO"/>
    <property type="match status" value="1"/>
</dbReference>
<dbReference type="KEGG" id="cate:C2869_06205"/>
<evidence type="ECO:0008006" key="10">
    <source>
        <dbReference type="Google" id="ProtNLM"/>
    </source>
</evidence>
<evidence type="ECO:0000256" key="5">
    <source>
        <dbReference type="ARBA" id="ARBA00023163"/>
    </source>
</evidence>
<evidence type="ECO:0000256" key="3">
    <source>
        <dbReference type="ARBA" id="ARBA00023082"/>
    </source>
</evidence>
<name>A0A2S0VPB0_9ALTE</name>
<keyword evidence="3" id="KW-0731">Sigma factor</keyword>
<dbReference type="Pfam" id="PF08281">
    <property type="entry name" value="Sigma70_r4_2"/>
    <property type="match status" value="1"/>
</dbReference>
<keyword evidence="9" id="KW-1185">Reference proteome</keyword>
<comment type="similarity">
    <text evidence="1">Belongs to the sigma-70 factor family. ECF subfamily.</text>
</comment>
<dbReference type="GO" id="GO:0003677">
    <property type="term" value="F:DNA binding"/>
    <property type="evidence" value="ECO:0007669"/>
    <property type="project" value="UniProtKB-KW"/>
</dbReference>
<dbReference type="Gene3D" id="1.10.10.10">
    <property type="entry name" value="Winged helix-like DNA-binding domain superfamily/Winged helix DNA-binding domain"/>
    <property type="match status" value="1"/>
</dbReference>
<dbReference type="SUPFAM" id="SSF88946">
    <property type="entry name" value="Sigma2 domain of RNA polymerase sigma factors"/>
    <property type="match status" value="1"/>
</dbReference>
<feature type="domain" description="RNA polymerase sigma-70 region 2" evidence="6">
    <location>
        <begin position="30"/>
        <end position="96"/>
    </location>
</feature>
<dbReference type="Pfam" id="PF04542">
    <property type="entry name" value="Sigma70_r2"/>
    <property type="match status" value="1"/>
</dbReference>
<evidence type="ECO:0000256" key="4">
    <source>
        <dbReference type="ARBA" id="ARBA00023125"/>
    </source>
</evidence>
<dbReference type="InterPro" id="IPR039425">
    <property type="entry name" value="RNA_pol_sigma-70-like"/>
</dbReference>
<evidence type="ECO:0000313" key="8">
    <source>
        <dbReference type="EMBL" id="AWB66055.1"/>
    </source>
</evidence>
<keyword evidence="5" id="KW-0804">Transcription</keyword>
<evidence type="ECO:0000259" key="6">
    <source>
        <dbReference type="Pfam" id="PF04542"/>
    </source>
</evidence>
<dbReference type="EMBL" id="CP026604">
    <property type="protein sequence ID" value="AWB66055.1"/>
    <property type="molecule type" value="Genomic_DNA"/>
</dbReference>
<evidence type="ECO:0000313" key="9">
    <source>
        <dbReference type="Proteomes" id="UP000244441"/>
    </source>
</evidence>
<evidence type="ECO:0000256" key="1">
    <source>
        <dbReference type="ARBA" id="ARBA00010641"/>
    </source>
</evidence>
<dbReference type="SUPFAM" id="SSF88659">
    <property type="entry name" value="Sigma3 and sigma4 domains of RNA polymerase sigma factors"/>
    <property type="match status" value="1"/>
</dbReference>
<dbReference type="GO" id="GO:0016987">
    <property type="term" value="F:sigma factor activity"/>
    <property type="evidence" value="ECO:0007669"/>
    <property type="project" value="UniProtKB-KW"/>
</dbReference>
<keyword evidence="2" id="KW-0805">Transcription regulation</keyword>
<evidence type="ECO:0000256" key="2">
    <source>
        <dbReference type="ARBA" id="ARBA00023015"/>
    </source>
</evidence>
<dbReference type="Gene3D" id="1.10.1740.10">
    <property type="match status" value="1"/>
</dbReference>